<organism evidence="1 2">
    <name type="scientific">Antrodiella citrinella</name>
    <dbReference type="NCBI Taxonomy" id="2447956"/>
    <lineage>
        <taxon>Eukaryota</taxon>
        <taxon>Fungi</taxon>
        <taxon>Dikarya</taxon>
        <taxon>Basidiomycota</taxon>
        <taxon>Agaricomycotina</taxon>
        <taxon>Agaricomycetes</taxon>
        <taxon>Polyporales</taxon>
        <taxon>Steccherinaceae</taxon>
        <taxon>Antrodiella</taxon>
    </lineage>
</organism>
<name>A0A4S4M2S0_9APHY</name>
<dbReference type="AlphaFoldDB" id="A0A4S4M2S0"/>
<accession>A0A4S4M2S0</accession>
<gene>
    <name evidence="1" type="ORF">EUX98_g8795</name>
</gene>
<reference evidence="1 2" key="1">
    <citation type="submission" date="2019-02" db="EMBL/GenBank/DDBJ databases">
        <title>Genome sequencing of the rare red list fungi Antrodiella citrinella (Flaviporus citrinellus).</title>
        <authorList>
            <person name="Buettner E."/>
            <person name="Kellner H."/>
        </authorList>
    </citation>
    <scope>NUCLEOTIDE SEQUENCE [LARGE SCALE GENOMIC DNA]</scope>
    <source>
        <strain evidence="1 2">DSM 108506</strain>
    </source>
</reference>
<sequence>MPLDDDDDAVPLRDEANQWNYTFFRDIRSVVAACGAPSFGEGHDVLVVRPEYRLLLAHLTNLSSIRGVAVTGKSLFLIFLLLHRLQNRLPTAIQLVDDVVCFNDKGVAIHDPKEKIDLVGYWALSDSNSVNTTPSSTFIYSSAFVIQATSRKRDRWKEWLKEVSGTVIMSEPPHVLEIGAVLKELKLEYQYAKHYVEKWGPCTRTIIQIFKRSPGARGAHEESLFLDVELAAQDVCVNPTAYRTVDSRGSAQSVGSVILFTRPYRRQHKLSAEAMSYVPTSFLSNILNAYSKGVSNAKALDLFEILSTHSLTRPAAGWILETRVHRALCTEDGRERLNIRRTVPPTESTVGPADITVLATDIERTIQPSQTLLRGTVKVLRDVVDLRSFYWVPSAANFPGVDGVLADRDTESIYAIQTTTAEDHTSPADGLKKVWENFDTNVQTRCAWHLVVVADTKKLASKHEANFAREGITLGQSKIPVLVWSCVYR</sequence>
<evidence type="ECO:0000313" key="1">
    <source>
        <dbReference type="EMBL" id="THH19354.1"/>
    </source>
</evidence>
<comment type="caution">
    <text evidence="1">The sequence shown here is derived from an EMBL/GenBank/DDBJ whole genome shotgun (WGS) entry which is preliminary data.</text>
</comment>
<dbReference type="Proteomes" id="UP000308730">
    <property type="component" value="Unassembled WGS sequence"/>
</dbReference>
<proteinExistence type="predicted"/>
<evidence type="ECO:0000313" key="2">
    <source>
        <dbReference type="Proteomes" id="UP000308730"/>
    </source>
</evidence>
<keyword evidence="2" id="KW-1185">Reference proteome</keyword>
<dbReference type="OrthoDB" id="19861at2759"/>
<protein>
    <submittedName>
        <fullName evidence="1">Uncharacterized protein</fullName>
    </submittedName>
</protein>
<dbReference type="EMBL" id="SGPM01000544">
    <property type="protein sequence ID" value="THH19354.1"/>
    <property type="molecule type" value="Genomic_DNA"/>
</dbReference>